<proteinExistence type="predicted"/>
<comment type="caution">
    <text evidence="2">The sequence shown here is derived from an EMBL/GenBank/DDBJ whole genome shotgun (WGS) entry which is preliminary data.</text>
</comment>
<dbReference type="EMBL" id="JACEIK010032684">
    <property type="protein sequence ID" value="MCE5166802.1"/>
    <property type="molecule type" value="Genomic_DNA"/>
</dbReference>
<gene>
    <name evidence="2" type="ORF">HAX54_026879</name>
</gene>
<reference evidence="2 3" key="1">
    <citation type="journal article" date="2021" name="BMC Genomics">
        <title>Datura genome reveals duplications of psychoactive alkaloid biosynthetic genes and high mutation rate following tissue culture.</title>
        <authorList>
            <person name="Rajewski A."/>
            <person name="Carter-House D."/>
            <person name="Stajich J."/>
            <person name="Litt A."/>
        </authorList>
    </citation>
    <scope>NUCLEOTIDE SEQUENCE [LARGE SCALE GENOMIC DNA]</scope>
    <source>
        <strain evidence="2">AR-01</strain>
    </source>
</reference>
<evidence type="ECO:0000313" key="2">
    <source>
        <dbReference type="EMBL" id="MCE5166802.1"/>
    </source>
</evidence>
<evidence type="ECO:0000256" key="1">
    <source>
        <dbReference type="SAM" id="MobiDB-lite"/>
    </source>
</evidence>
<feature type="compositionally biased region" description="Acidic residues" evidence="1">
    <location>
        <begin position="108"/>
        <end position="122"/>
    </location>
</feature>
<feature type="region of interest" description="Disordered" evidence="1">
    <location>
        <begin position="41"/>
        <end position="143"/>
    </location>
</feature>
<sequence>MDRVAKSIITASELLDEDHIPLVKVIPRRVRSCLRKVSGHPIIIPEDNPDSQRQMNPPPVHTLFTRRKRKEAEMTLPTSAKFKQGKNSSPPSTASLHPIDVMDKEDKDLEDESISSEKDEESLTASKSLGLHDTENYVDNKTD</sequence>
<accession>A0ABS8Y5Y7</accession>
<organism evidence="2 3">
    <name type="scientific">Datura stramonium</name>
    <name type="common">Jimsonweed</name>
    <name type="synonym">Common thornapple</name>
    <dbReference type="NCBI Taxonomy" id="4076"/>
    <lineage>
        <taxon>Eukaryota</taxon>
        <taxon>Viridiplantae</taxon>
        <taxon>Streptophyta</taxon>
        <taxon>Embryophyta</taxon>
        <taxon>Tracheophyta</taxon>
        <taxon>Spermatophyta</taxon>
        <taxon>Magnoliopsida</taxon>
        <taxon>eudicotyledons</taxon>
        <taxon>Gunneridae</taxon>
        <taxon>Pentapetalae</taxon>
        <taxon>asterids</taxon>
        <taxon>lamiids</taxon>
        <taxon>Solanales</taxon>
        <taxon>Solanaceae</taxon>
        <taxon>Solanoideae</taxon>
        <taxon>Datureae</taxon>
        <taxon>Datura</taxon>
    </lineage>
</organism>
<name>A0ABS8Y5Y7_DATST</name>
<keyword evidence="3" id="KW-1185">Reference proteome</keyword>
<protein>
    <submittedName>
        <fullName evidence="2">Uncharacterized protein</fullName>
    </submittedName>
</protein>
<feature type="compositionally biased region" description="Polar residues" evidence="1">
    <location>
        <begin position="85"/>
        <end position="95"/>
    </location>
</feature>
<dbReference type="Proteomes" id="UP000823775">
    <property type="component" value="Unassembled WGS sequence"/>
</dbReference>
<feature type="compositionally biased region" description="Basic and acidic residues" evidence="1">
    <location>
        <begin position="130"/>
        <end position="143"/>
    </location>
</feature>
<evidence type="ECO:0000313" key="3">
    <source>
        <dbReference type="Proteomes" id="UP000823775"/>
    </source>
</evidence>